<dbReference type="PANTHER" id="PTHR30136">
    <property type="entry name" value="HELIX-TURN-HELIX TRANSCRIPTIONAL REGULATOR, ICLR FAMILY"/>
    <property type="match status" value="1"/>
</dbReference>
<evidence type="ECO:0000313" key="3">
    <source>
        <dbReference type="EMBL" id="MCD5316201.1"/>
    </source>
</evidence>
<dbReference type="EMBL" id="JAJOMB010000027">
    <property type="protein sequence ID" value="MCD5316201.1"/>
    <property type="molecule type" value="Genomic_DNA"/>
</dbReference>
<gene>
    <name evidence="3" type="ORF">LR394_35425</name>
</gene>
<dbReference type="GO" id="GO:0045892">
    <property type="term" value="P:negative regulation of DNA-templated transcription"/>
    <property type="evidence" value="ECO:0007669"/>
    <property type="project" value="TreeGrafter"/>
</dbReference>
<dbReference type="InterPro" id="IPR014757">
    <property type="entry name" value="Tscrpt_reg_IclR_C"/>
</dbReference>
<dbReference type="PROSITE" id="PS51078">
    <property type="entry name" value="ICLR_ED"/>
    <property type="match status" value="1"/>
</dbReference>
<evidence type="ECO:0000313" key="4">
    <source>
        <dbReference type="Proteomes" id="UP001138997"/>
    </source>
</evidence>
<name>A0A9X1NM16_9ACTN</name>
<dbReference type="GO" id="GO:0003677">
    <property type="term" value="F:DNA binding"/>
    <property type="evidence" value="ECO:0007669"/>
    <property type="project" value="TreeGrafter"/>
</dbReference>
<comment type="caution">
    <text evidence="3">The sequence shown here is derived from an EMBL/GenBank/DDBJ whole genome shotgun (WGS) entry which is preliminary data.</text>
</comment>
<organism evidence="3 4">
    <name type="scientific">Kineosporia babensis</name>
    <dbReference type="NCBI Taxonomy" id="499548"/>
    <lineage>
        <taxon>Bacteria</taxon>
        <taxon>Bacillati</taxon>
        <taxon>Actinomycetota</taxon>
        <taxon>Actinomycetes</taxon>
        <taxon>Kineosporiales</taxon>
        <taxon>Kineosporiaceae</taxon>
        <taxon>Kineosporia</taxon>
    </lineage>
</organism>
<feature type="region of interest" description="Disordered" evidence="1">
    <location>
        <begin position="1"/>
        <end position="26"/>
    </location>
</feature>
<feature type="domain" description="IclR-ED" evidence="2">
    <location>
        <begin position="1"/>
        <end position="117"/>
    </location>
</feature>
<reference evidence="3" key="1">
    <citation type="submission" date="2021-11" db="EMBL/GenBank/DDBJ databases">
        <title>Streptomyces corallinus and Kineosporia corallina sp. nov., two new coral-derived marine actinobacteria.</title>
        <authorList>
            <person name="Buangrab K."/>
            <person name="Sutthacheep M."/>
            <person name="Yeemin T."/>
            <person name="Harunari E."/>
            <person name="Igarashi Y."/>
            <person name="Sripreechasak P."/>
            <person name="Kanchanasin P."/>
            <person name="Tanasupawat S."/>
            <person name="Phongsopitanun W."/>
        </authorList>
    </citation>
    <scope>NUCLEOTIDE SEQUENCE</scope>
    <source>
        <strain evidence="3">JCM 31032</strain>
    </source>
</reference>
<dbReference type="Gene3D" id="3.30.450.40">
    <property type="match status" value="1"/>
</dbReference>
<proteinExistence type="predicted"/>
<dbReference type="SUPFAM" id="SSF55781">
    <property type="entry name" value="GAF domain-like"/>
    <property type="match status" value="1"/>
</dbReference>
<sequence>MPPSSRSGHLQHAAQQHPAELTTRTGHTSHLAVLQGHDVIYLDKREPRGSGIRLVTDVGTRLPAHLTAVGRSSLSYPDADTLMSMYRGYGCSRRTEVTVSSLADRLPLLDDARPRGT</sequence>
<evidence type="ECO:0000259" key="2">
    <source>
        <dbReference type="PROSITE" id="PS51078"/>
    </source>
</evidence>
<dbReference type="RefSeq" id="WP_231449053.1">
    <property type="nucleotide sequence ID" value="NZ_JAJOMB010000027.1"/>
</dbReference>
<keyword evidence="4" id="KW-1185">Reference proteome</keyword>
<dbReference type="InterPro" id="IPR029016">
    <property type="entry name" value="GAF-like_dom_sf"/>
</dbReference>
<dbReference type="InterPro" id="IPR050707">
    <property type="entry name" value="HTH_MetabolicPath_Reg"/>
</dbReference>
<dbReference type="PANTHER" id="PTHR30136:SF24">
    <property type="entry name" value="HTH-TYPE TRANSCRIPTIONAL REPRESSOR ALLR"/>
    <property type="match status" value="1"/>
</dbReference>
<dbReference type="Pfam" id="PF01614">
    <property type="entry name" value="IclR_C"/>
    <property type="match status" value="1"/>
</dbReference>
<dbReference type="Proteomes" id="UP001138997">
    <property type="component" value="Unassembled WGS sequence"/>
</dbReference>
<accession>A0A9X1NM16</accession>
<evidence type="ECO:0000256" key="1">
    <source>
        <dbReference type="SAM" id="MobiDB-lite"/>
    </source>
</evidence>
<protein>
    <recommendedName>
        <fullName evidence="2">IclR-ED domain-containing protein</fullName>
    </recommendedName>
</protein>
<dbReference type="GO" id="GO:0003700">
    <property type="term" value="F:DNA-binding transcription factor activity"/>
    <property type="evidence" value="ECO:0007669"/>
    <property type="project" value="TreeGrafter"/>
</dbReference>
<dbReference type="AlphaFoldDB" id="A0A9X1NM16"/>